<dbReference type="InterPro" id="IPR036162">
    <property type="entry name" value="Resolvase-like_N_sf"/>
</dbReference>
<dbReference type="InterPro" id="IPR006119">
    <property type="entry name" value="Resolv_N"/>
</dbReference>
<dbReference type="InterPro" id="IPR011109">
    <property type="entry name" value="DNA_bind_recombinase_dom"/>
</dbReference>
<name>A0A2R8AI48_9RHOB</name>
<dbReference type="Pfam" id="PF00239">
    <property type="entry name" value="Resolvase"/>
    <property type="match status" value="1"/>
</dbReference>
<feature type="domain" description="Recombinase" evidence="2">
    <location>
        <begin position="168"/>
        <end position="286"/>
    </location>
</feature>
<dbReference type="SUPFAM" id="SSF53041">
    <property type="entry name" value="Resolvase-like"/>
    <property type="match status" value="1"/>
</dbReference>
<dbReference type="GO" id="GO:0000150">
    <property type="term" value="F:DNA strand exchange activity"/>
    <property type="evidence" value="ECO:0007669"/>
    <property type="project" value="InterPro"/>
</dbReference>
<dbReference type="Proteomes" id="UP000244911">
    <property type="component" value="Unassembled WGS sequence"/>
</dbReference>
<dbReference type="EMBL" id="OMOI01000001">
    <property type="protein sequence ID" value="SPF75715.1"/>
    <property type="molecule type" value="Genomic_DNA"/>
</dbReference>
<dbReference type="PANTHER" id="PTHR30461">
    <property type="entry name" value="DNA-INVERTASE FROM LAMBDOID PROPHAGE"/>
    <property type="match status" value="1"/>
</dbReference>
<dbReference type="Gene3D" id="3.90.1750.20">
    <property type="entry name" value="Putative Large Serine Recombinase, Chain B, Domain 2"/>
    <property type="match status" value="1"/>
</dbReference>
<proteinExistence type="predicted"/>
<evidence type="ECO:0000259" key="1">
    <source>
        <dbReference type="PROSITE" id="PS51736"/>
    </source>
</evidence>
<evidence type="ECO:0000313" key="3">
    <source>
        <dbReference type="EMBL" id="SPF75715.1"/>
    </source>
</evidence>
<dbReference type="Pfam" id="PF07508">
    <property type="entry name" value="Recombinase"/>
    <property type="match status" value="1"/>
</dbReference>
<evidence type="ECO:0000259" key="2">
    <source>
        <dbReference type="PROSITE" id="PS51737"/>
    </source>
</evidence>
<evidence type="ECO:0000313" key="4">
    <source>
        <dbReference type="Proteomes" id="UP000244911"/>
    </source>
</evidence>
<dbReference type="PROSITE" id="PS51737">
    <property type="entry name" value="RECOMBINASE_DNA_BIND"/>
    <property type="match status" value="1"/>
</dbReference>
<protein>
    <submittedName>
        <fullName evidence="3">DNA-invertase hin</fullName>
    </submittedName>
</protein>
<sequence>MNSSRKTRCAIYTRKSSEDGLEQEFNSLDAQHEACAAYIASQKHEGWKLLKTRYDDGGKSGGTLERPALQQLLHDIDAGRIAMVVVYKIDRLTRSLADFAKLVERLEEVNCSFVSVTQAFNTSSSMGRLTLNVLLSFAQFEREVTAERIRDKIAASKKKGLWMGGVPPLGYDPHPDKMRRELVLNEGEAVTVQRLFVLYEELGCLSAVTRQAEQEGLRSKHHVFASGREQGSCPLSRGQIHHILCNPIYNGMIRHKQKIWPGLHEAIIEREQWERVQEGLQSAAAKRRGVHTAKTRLGDSHMSAPLLGTFRDKTGDILTPSHTTKQGRIHRYYLSNRLLSKGTDPAGWRLPAKPFENAVVQAICQHLSQAAQRHELLVVPDVIASGRAQSAAEAFIAKVQSEGLGSSAHIIKEGTVSHEQLQIELCLEALSEVLDVSPKDIQPSLRQITVPFVCRRRGVEMKIIAGEREPVPDPTLKRALHNAHIWTDQLKAGETLKQVAAHVGKTESYIRRITPLAFLSPRIQTAIMEGIQPVELTLEILVRTSLPLDWSAQEKLLGFAK</sequence>
<dbReference type="AlphaFoldDB" id="A0A2R8AI48"/>
<dbReference type="OrthoDB" id="7277848at2"/>
<gene>
    <name evidence="3" type="primary">hin_1</name>
    <name evidence="3" type="ORF">ALP8811_00709</name>
</gene>
<dbReference type="Gene3D" id="3.40.50.1390">
    <property type="entry name" value="Resolvase, N-terminal catalytic domain"/>
    <property type="match status" value="1"/>
</dbReference>
<keyword evidence="4" id="KW-1185">Reference proteome</keyword>
<dbReference type="PANTHER" id="PTHR30461:SF23">
    <property type="entry name" value="DNA RECOMBINASE-RELATED"/>
    <property type="match status" value="1"/>
</dbReference>
<dbReference type="CDD" id="cd03768">
    <property type="entry name" value="SR_ResInv"/>
    <property type="match status" value="1"/>
</dbReference>
<dbReference type="PROSITE" id="PS51736">
    <property type="entry name" value="RECOMBINASES_3"/>
    <property type="match status" value="1"/>
</dbReference>
<accession>A0A2R8AI48</accession>
<feature type="domain" description="Resolvase/invertase-type recombinase catalytic" evidence="1">
    <location>
        <begin position="8"/>
        <end position="160"/>
    </location>
</feature>
<dbReference type="RefSeq" id="WP_108855789.1">
    <property type="nucleotide sequence ID" value="NZ_OMOI01000001.1"/>
</dbReference>
<dbReference type="SMART" id="SM00857">
    <property type="entry name" value="Resolvase"/>
    <property type="match status" value="1"/>
</dbReference>
<reference evidence="3 4" key="1">
    <citation type="submission" date="2018-03" db="EMBL/GenBank/DDBJ databases">
        <authorList>
            <person name="Keele B.F."/>
        </authorList>
    </citation>
    <scope>NUCLEOTIDE SEQUENCE [LARGE SCALE GENOMIC DNA]</scope>
    <source>
        <strain evidence="3 4">CECT 8811</strain>
    </source>
</reference>
<dbReference type="GO" id="GO:0003677">
    <property type="term" value="F:DNA binding"/>
    <property type="evidence" value="ECO:0007669"/>
    <property type="project" value="InterPro"/>
</dbReference>
<dbReference type="InterPro" id="IPR038109">
    <property type="entry name" value="DNA_bind_recomb_sf"/>
</dbReference>
<organism evidence="3 4">
    <name type="scientific">Aliiroseovarius pelagivivens</name>
    <dbReference type="NCBI Taxonomy" id="1639690"/>
    <lineage>
        <taxon>Bacteria</taxon>
        <taxon>Pseudomonadati</taxon>
        <taxon>Pseudomonadota</taxon>
        <taxon>Alphaproteobacteria</taxon>
        <taxon>Rhodobacterales</taxon>
        <taxon>Paracoccaceae</taxon>
        <taxon>Aliiroseovarius</taxon>
    </lineage>
</organism>
<dbReference type="SUPFAM" id="SSF109709">
    <property type="entry name" value="KorB DNA-binding domain-like"/>
    <property type="match status" value="1"/>
</dbReference>
<dbReference type="InterPro" id="IPR050639">
    <property type="entry name" value="SSR_resolvase"/>
</dbReference>